<dbReference type="AlphaFoldDB" id="A0A098QXR6"/>
<evidence type="ECO:0000313" key="3">
    <source>
        <dbReference type="Proteomes" id="UP000029692"/>
    </source>
</evidence>
<dbReference type="GO" id="GO:0019239">
    <property type="term" value="F:deaminase activity"/>
    <property type="evidence" value="ECO:0007669"/>
    <property type="project" value="TreeGrafter"/>
</dbReference>
<dbReference type="NCBIfam" id="TIGR00004">
    <property type="entry name" value="Rid family detoxifying hydrolase"/>
    <property type="match status" value="1"/>
</dbReference>
<dbReference type="GO" id="GO:0005829">
    <property type="term" value="C:cytosol"/>
    <property type="evidence" value="ECO:0007669"/>
    <property type="project" value="TreeGrafter"/>
</dbReference>
<dbReference type="FunFam" id="3.30.1330.40:FF:000001">
    <property type="entry name" value="L-PSP family endoribonuclease"/>
    <property type="match status" value="1"/>
</dbReference>
<dbReference type="RefSeq" id="WP_037547356.1">
    <property type="nucleotide sequence ID" value="NZ_JNUP01000059.1"/>
</dbReference>
<name>A0A098QXR6_9SPIO</name>
<dbReference type="STRING" id="1480694.DC28_07585"/>
<dbReference type="InterPro" id="IPR035959">
    <property type="entry name" value="RutC-like_sf"/>
</dbReference>
<comment type="caution">
    <text evidence="2">The sequence shown here is derived from an EMBL/GenBank/DDBJ whole genome shotgun (WGS) entry which is preliminary data.</text>
</comment>
<reference evidence="2 3" key="1">
    <citation type="submission" date="2014-05" db="EMBL/GenBank/DDBJ databases">
        <title>De novo Genome Sequence of Spirocheata sp.</title>
        <authorList>
            <person name="Shivani Y."/>
            <person name="Subhash Y."/>
            <person name="Tushar L."/>
            <person name="Sasikala C."/>
            <person name="Ramana C.V."/>
        </authorList>
    </citation>
    <scope>NUCLEOTIDE SEQUENCE [LARGE SCALE GENOMIC DNA]</scope>
    <source>
        <strain evidence="2 3">JC230</strain>
    </source>
</reference>
<dbReference type="InterPro" id="IPR006056">
    <property type="entry name" value="RidA"/>
</dbReference>
<sequence length="134" mass="14344">MAQQSSPFKTALGANALGPYSPGLVLGGKTLFLSGQISQDPETGEVLLYGHDLAEQCRQIMSNIGRLLDSAGFGFQDIVKTTIFLTDLSEFQRVNQVYGGDLFEPYPARSTIQVAALPKGVDVEIEVIALKPGV</sequence>
<dbReference type="InterPro" id="IPR019897">
    <property type="entry name" value="RidA_CS"/>
</dbReference>
<dbReference type="PANTHER" id="PTHR11803">
    <property type="entry name" value="2-IMINOBUTANOATE/2-IMINOPROPANOATE DEAMINASE RIDA"/>
    <property type="match status" value="1"/>
</dbReference>
<dbReference type="eggNOG" id="COG0251">
    <property type="taxonomic scope" value="Bacteria"/>
</dbReference>
<keyword evidence="3" id="KW-1185">Reference proteome</keyword>
<protein>
    <submittedName>
        <fullName evidence="2">Uncharacterized protein</fullName>
    </submittedName>
</protein>
<comment type="similarity">
    <text evidence="1">Belongs to the RutC family.</text>
</comment>
<dbReference type="InterPro" id="IPR006175">
    <property type="entry name" value="YjgF/YER057c/UK114"/>
</dbReference>
<dbReference type="SUPFAM" id="SSF55298">
    <property type="entry name" value="YjgF-like"/>
    <property type="match status" value="1"/>
</dbReference>
<dbReference type="Gene3D" id="3.30.1330.40">
    <property type="entry name" value="RutC-like"/>
    <property type="match status" value="1"/>
</dbReference>
<gene>
    <name evidence="2" type="ORF">DC28_07585</name>
</gene>
<organism evidence="2 3">
    <name type="scientific">Spirochaeta lutea</name>
    <dbReference type="NCBI Taxonomy" id="1480694"/>
    <lineage>
        <taxon>Bacteria</taxon>
        <taxon>Pseudomonadati</taxon>
        <taxon>Spirochaetota</taxon>
        <taxon>Spirochaetia</taxon>
        <taxon>Spirochaetales</taxon>
        <taxon>Spirochaetaceae</taxon>
        <taxon>Spirochaeta</taxon>
    </lineage>
</organism>
<evidence type="ECO:0000256" key="1">
    <source>
        <dbReference type="ARBA" id="ARBA00010552"/>
    </source>
</evidence>
<accession>A0A098QXR6</accession>
<dbReference type="EMBL" id="JNUP01000059">
    <property type="protein sequence ID" value="KGE72233.1"/>
    <property type="molecule type" value="Genomic_DNA"/>
</dbReference>
<dbReference type="PROSITE" id="PS01094">
    <property type="entry name" value="UPF0076"/>
    <property type="match status" value="1"/>
</dbReference>
<dbReference type="CDD" id="cd00448">
    <property type="entry name" value="YjgF_YER057c_UK114_family"/>
    <property type="match status" value="1"/>
</dbReference>
<dbReference type="Pfam" id="PF01042">
    <property type="entry name" value="Ribonuc_L-PSP"/>
    <property type="match status" value="1"/>
</dbReference>
<proteinExistence type="inferred from homology"/>
<dbReference type="Proteomes" id="UP000029692">
    <property type="component" value="Unassembled WGS sequence"/>
</dbReference>
<dbReference type="PANTHER" id="PTHR11803:SF39">
    <property type="entry name" value="2-IMINOBUTANOATE_2-IMINOPROPANOATE DEAMINASE"/>
    <property type="match status" value="1"/>
</dbReference>
<evidence type="ECO:0000313" key="2">
    <source>
        <dbReference type="EMBL" id="KGE72233.1"/>
    </source>
</evidence>
<dbReference type="OrthoDB" id="9803101at2"/>